<dbReference type="InterPro" id="IPR023346">
    <property type="entry name" value="Lysozyme-like_dom_sf"/>
</dbReference>
<evidence type="ECO:0000259" key="2">
    <source>
        <dbReference type="Pfam" id="PF01464"/>
    </source>
</evidence>
<accession>E6PE64</accession>
<evidence type="ECO:0000313" key="3">
    <source>
        <dbReference type="EMBL" id="CBH74749.1"/>
    </source>
</evidence>
<dbReference type="AlphaFoldDB" id="E6PE64"/>
<evidence type="ECO:0000256" key="1">
    <source>
        <dbReference type="SAM" id="MobiDB-lite"/>
    </source>
</evidence>
<dbReference type="EMBL" id="CABL01000002">
    <property type="protein sequence ID" value="CBH74749.1"/>
    <property type="molecule type" value="Genomic_DNA"/>
</dbReference>
<dbReference type="Gene3D" id="1.10.530.10">
    <property type="match status" value="1"/>
</dbReference>
<comment type="caution">
    <text evidence="3">The sequence shown here is derived from an EMBL/GenBank/DDBJ whole genome shotgun (WGS) entry which is preliminary data.</text>
</comment>
<proteinExistence type="predicted"/>
<gene>
    <name evidence="3" type="ORF">CARN1_1852</name>
</gene>
<name>E6PE64_9ZZZZ</name>
<feature type="domain" description="Transglycosylase SLT" evidence="2">
    <location>
        <begin position="22"/>
        <end position="119"/>
    </location>
</feature>
<protein>
    <recommendedName>
        <fullName evidence="2">Transglycosylase SLT domain-containing protein</fullName>
    </recommendedName>
</protein>
<dbReference type="SUPFAM" id="SSF53955">
    <property type="entry name" value="Lysozyme-like"/>
    <property type="match status" value="1"/>
</dbReference>
<organism evidence="3">
    <name type="scientific">mine drainage metagenome</name>
    <dbReference type="NCBI Taxonomy" id="410659"/>
    <lineage>
        <taxon>unclassified sequences</taxon>
        <taxon>metagenomes</taxon>
        <taxon>ecological metagenomes</taxon>
    </lineage>
</organism>
<reference evidence="3" key="1">
    <citation type="submission" date="2009-10" db="EMBL/GenBank/DDBJ databases">
        <title>Diversity of trophic interactions inside an arsenic-rich microbial ecosystem.</title>
        <authorList>
            <person name="Bertin P.N."/>
            <person name="Heinrich-Salmeron A."/>
            <person name="Pelletier E."/>
            <person name="Goulhen-Chollet F."/>
            <person name="Arsene-Ploetze F."/>
            <person name="Gallien S."/>
            <person name="Calteau A."/>
            <person name="Vallenet D."/>
            <person name="Casiot C."/>
            <person name="Chane-Woon-Ming B."/>
            <person name="Giloteaux L."/>
            <person name="Barakat M."/>
            <person name="Bonnefoy V."/>
            <person name="Bruneel O."/>
            <person name="Chandler M."/>
            <person name="Cleiss J."/>
            <person name="Duran R."/>
            <person name="Elbaz-Poulichet F."/>
            <person name="Fonknechten N."/>
            <person name="Lauga B."/>
            <person name="Mornico D."/>
            <person name="Ortet P."/>
            <person name="Schaeffer C."/>
            <person name="Siguier P."/>
            <person name="Alexander Thil Smith A."/>
            <person name="Van Dorsselaer A."/>
            <person name="Weissenbach J."/>
            <person name="Medigue C."/>
            <person name="Le Paslier D."/>
        </authorList>
    </citation>
    <scope>NUCLEOTIDE SEQUENCE</scope>
</reference>
<dbReference type="InterPro" id="IPR008258">
    <property type="entry name" value="Transglycosylase_SLT_dom_1"/>
</dbReference>
<feature type="region of interest" description="Disordered" evidence="1">
    <location>
        <begin position="160"/>
        <end position="203"/>
    </location>
</feature>
<dbReference type="Pfam" id="PF01464">
    <property type="entry name" value="SLT"/>
    <property type="match status" value="1"/>
</dbReference>
<sequence length="203" mass="20441">MTALSASASALAAHGVAYAAPIARAAARNGLDPSFLAAVAAQETGGPGVNAGRNILGDGGHGHGLFQIDDRYHAFARSPAAMDPAQNAERAAEMLHGLLQRYGGDEHAALSSYNAGSPNARGTTTRWTDGSVLGYADSVLRHQAQIEDARAELPSAAASAAGYGGSARGAPAIPLAPPPAASHGEQPWLDELAAESNASTPSL</sequence>